<dbReference type="RefSeq" id="WP_095644164.1">
    <property type="nucleotide sequence ID" value="NZ_LMVP01000146.1"/>
</dbReference>
<feature type="compositionally biased region" description="Polar residues" evidence="1">
    <location>
        <begin position="131"/>
        <end position="144"/>
    </location>
</feature>
<evidence type="ECO:0000313" key="2">
    <source>
        <dbReference type="EMBL" id="PAV12971.1"/>
    </source>
</evidence>
<reference evidence="2 3" key="1">
    <citation type="journal article" date="2017" name="BMC Genomics">
        <title>Genomic analysis of methanogenic archaea reveals a shift towards energy conservation.</title>
        <authorList>
            <person name="Gilmore S.P."/>
            <person name="Henske J.K."/>
            <person name="Sexton J.A."/>
            <person name="Solomon K.V."/>
            <person name="Seppala S."/>
            <person name="Yoo J.I."/>
            <person name="Huyett L.M."/>
            <person name="Pressman A."/>
            <person name="Cogan J.Z."/>
            <person name="Kivenson V."/>
            <person name="Peng X."/>
            <person name="Tan Y."/>
            <person name="Valentine D.L."/>
            <person name="O'Malley M.A."/>
        </authorList>
    </citation>
    <scope>NUCLEOTIDE SEQUENCE [LARGE SCALE GENOMIC DNA]</scope>
    <source>
        <strain evidence="2 3">MC-15</strain>
    </source>
</reference>
<dbReference type="EMBL" id="LMVP01000146">
    <property type="protein sequence ID" value="PAV12971.1"/>
    <property type="molecule type" value="Genomic_DNA"/>
</dbReference>
<dbReference type="Proteomes" id="UP000218164">
    <property type="component" value="Unassembled WGS sequence"/>
</dbReference>
<evidence type="ECO:0000256" key="1">
    <source>
        <dbReference type="SAM" id="MobiDB-lite"/>
    </source>
</evidence>
<feature type="compositionally biased region" description="Basic and acidic residues" evidence="1">
    <location>
        <begin position="153"/>
        <end position="168"/>
    </location>
</feature>
<name>A0A2A2HTZ1_9EURY</name>
<protein>
    <submittedName>
        <fullName evidence="2">Uncharacterized protein</fullName>
    </submittedName>
</protein>
<feature type="region of interest" description="Disordered" evidence="1">
    <location>
        <begin position="1"/>
        <end position="27"/>
    </location>
</feature>
<keyword evidence="3" id="KW-1185">Reference proteome</keyword>
<dbReference type="OrthoDB" id="137954at2157"/>
<evidence type="ECO:0000313" key="3">
    <source>
        <dbReference type="Proteomes" id="UP000218164"/>
    </source>
</evidence>
<sequence>MPEHQNIKQSRGTQSSQRQIIPAKQVHASNSTAIIQRARIDPKSLTSADVLQLQHTIGNGAVGRLLSEIRNSSTVQQVPVQRQEISEEESLQGMFGSKHNQATCPSCFATPIIQRQELEGEKPLQCMMRRSGQNRPTGLSSTLKARSPFKSPLPEKKQKQESQEKESQELPSQEQELQEQSQKPLRQIEYGVDISQNVVSERKRVNDYCPCNNYAVAEAGDSVPKSSDFRIF</sequence>
<feature type="region of interest" description="Disordered" evidence="1">
    <location>
        <begin position="130"/>
        <end position="191"/>
    </location>
</feature>
<gene>
    <name evidence="2" type="ORF">ASJ81_04395</name>
</gene>
<feature type="compositionally biased region" description="Low complexity" evidence="1">
    <location>
        <begin position="169"/>
        <end position="185"/>
    </location>
</feature>
<accession>A0A2A2HTZ1</accession>
<comment type="caution">
    <text evidence="2">The sequence shown here is derived from an EMBL/GenBank/DDBJ whole genome shotgun (WGS) entry which is preliminary data.</text>
</comment>
<feature type="compositionally biased region" description="Polar residues" evidence="1">
    <location>
        <begin position="7"/>
        <end position="19"/>
    </location>
</feature>
<organism evidence="2 3">
    <name type="scientific">Methanosarcina spelaei</name>
    <dbReference type="NCBI Taxonomy" id="1036679"/>
    <lineage>
        <taxon>Archaea</taxon>
        <taxon>Methanobacteriati</taxon>
        <taxon>Methanobacteriota</taxon>
        <taxon>Stenosarchaea group</taxon>
        <taxon>Methanomicrobia</taxon>
        <taxon>Methanosarcinales</taxon>
        <taxon>Methanosarcinaceae</taxon>
        <taxon>Methanosarcina</taxon>
    </lineage>
</organism>
<dbReference type="AlphaFoldDB" id="A0A2A2HTZ1"/>
<proteinExistence type="predicted"/>